<protein>
    <submittedName>
        <fullName evidence="8">Citrate transporter</fullName>
    </submittedName>
</protein>
<feature type="transmembrane region" description="Helical" evidence="6">
    <location>
        <begin position="60"/>
        <end position="79"/>
    </location>
</feature>
<dbReference type="InterPro" id="IPR003474">
    <property type="entry name" value="Glcn_transporter"/>
</dbReference>
<evidence type="ECO:0000256" key="3">
    <source>
        <dbReference type="ARBA" id="ARBA00022692"/>
    </source>
</evidence>
<keyword evidence="3 6" id="KW-0812">Transmembrane</keyword>
<feature type="transmembrane region" description="Helical" evidence="6">
    <location>
        <begin position="29"/>
        <end position="48"/>
    </location>
</feature>
<evidence type="ECO:0000313" key="9">
    <source>
        <dbReference type="Proteomes" id="UP000591071"/>
    </source>
</evidence>
<evidence type="ECO:0000313" key="8">
    <source>
        <dbReference type="EMBL" id="NME27013.1"/>
    </source>
</evidence>
<evidence type="ECO:0000259" key="7">
    <source>
        <dbReference type="Pfam" id="PF03600"/>
    </source>
</evidence>
<feature type="transmembrane region" description="Helical" evidence="6">
    <location>
        <begin position="234"/>
        <end position="264"/>
    </location>
</feature>
<evidence type="ECO:0000256" key="1">
    <source>
        <dbReference type="ARBA" id="ARBA00004141"/>
    </source>
</evidence>
<gene>
    <name evidence="8" type="ORF">HF872_00015</name>
</gene>
<feature type="transmembrane region" description="Helical" evidence="6">
    <location>
        <begin position="177"/>
        <end position="197"/>
    </location>
</feature>
<dbReference type="RefSeq" id="WP_170086971.1">
    <property type="nucleotide sequence ID" value="NZ_JABAFG010000001.1"/>
</dbReference>
<dbReference type="Pfam" id="PF03600">
    <property type="entry name" value="CitMHS"/>
    <property type="match status" value="1"/>
</dbReference>
<evidence type="ECO:0000256" key="4">
    <source>
        <dbReference type="ARBA" id="ARBA00022989"/>
    </source>
</evidence>
<feature type="transmembrane region" description="Helical" evidence="6">
    <location>
        <begin position="346"/>
        <end position="366"/>
    </location>
</feature>
<dbReference type="InterPro" id="IPR004680">
    <property type="entry name" value="Cit_transptr-like_dom"/>
</dbReference>
<sequence length="431" mass="45428">MLAVVGLVTVLLVLISILTKKLSTMCALISVPIIACLILGLGGDMGKFMMAGIKSVAPTGAMFIFAVLFFTIMGDTGVFERIVNKILSIVGSNPIKICIGTYVITLLTHLDGSGASTFLITVPAMLPIYEKLKMDRRILATIVALGAGTMNIVPWGGPTIRAATALEMPVMDLFAPMVIPQVIGMMAGIAIAVIFGMKEKRRLGAELINISLEPAPLSDEEAALRRPKFFWFNLLLIIATVALLVKGTLPPAGCFMVALVIALMVNYPNLKTQGQLIDTHAKSALMMASVLFAAGIFTGIMKGAGMLNAMAQGLVTIIPDALAAHFAVIIGVISMPASLLFDPDSFYFAVLPVLAQAADAVGLAGVDLGRAAICGQMTLGFPVSPLTPSTFLLVGLAGVDFGEHQKHTFFWAWLVSLIILFAAVLVGSIPL</sequence>
<keyword evidence="5 6" id="KW-0472">Membrane</keyword>
<dbReference type="GO" id="GO:0015137">
    <property type="term" value="F:citrate transmembrane transporter activity"/>
    <property type="evidence" value="ECO:0007669"/>
    <property type="project" value="InterPro"/>
</dbReference>
<reference evidence="8 9" key="1">
    <citation type="submission" date="2020-04" db="EMBL/GenBank/DDBJ databases">
        <authorList>
            <person name="Hitch T.C.A."/>
            <person name="Wylensek D."/>
            <person name="Clavel T."/>
        </authorList>
    </citation>
    <scope>NUCLEOTIDE SEQUENCE [LARGE SCALE GENOMIC DNA]</scope>
    <source>
        <strain evidence="8 9">Oil-RF-744-FAT-WT-6-1</strain>
    </source>
</reference>
<evidence type="ECO:0000256" key="6">
    <source>
        <dbReference type="SAM" id="Phobius"/>
    </source>
</evidence>
<dbReference type="NCBIfam" id="TIGR00784">
    <property type="entry name" value="citMHS"/>
    <property type="match status" value="1"/>
</dbReference>
<feature type="transmembrane region" description="Helical" evidence="6">
    <location>
        <begin position="138"/>
        <end position="157"/>
    </location>
</feature>
<organism evidence="8 9">
    <name type="scientific">Megasphaera hexanoica</name>
    <dbReference type="NCBI Taxonomy" id="1675036"/>
    <lineage>
        <taxon>Bacteria</taxon>
        <taxon>Bacillati</taxon>
        <taxon>Bacillota</taxon>
        <taxon>Negativicutes</taxon>
        <taxon>Veillonellales</taxon>
        <taxon>Veillonellaceae</taxon>
        <taxon>Megasphaera</taxon>
    </lineage>
</organism>
<dbReference type="GO" id="GO:0005886">
    <property type="term" value="C:plasma membrane"/>
    <property type="evidence" value="ECO:0007669"/>
    <property type="project" value="TreeGrafter"/>
</dbReference>
<feature type="transmembrane region" description="Helical" evidence="6">
    <location>
        <begin position="313"/>
        <end position="334"/>
    </location>
</feature>
<dbReference type="Proteomes" id="UP000591071">
    <property type="component" value="Unassembled WGS sequence"/>
</dbReference>
<feature type="transmembrane region" description="Helical" evidence="6">
    <location>
        <begin position="410"/>
        <end position="429"/>
    </location>
</feature>
<evidence type="ECO:0000256" key="2">
    <source>
        <dbReference type="ARBA" id="ARBA00022448"/>
    </source>
</evidence>
<feature type="transmembrane region" description="Helical" evidence="6">
    <location>
        <begin position="284"/>
        <end position="301"/>
    </location>
</feature>
<feature type="domain" description="Citrate transporter-like" evidence="7">
    <location>
        <begin position="4"/>
        <end position="368"/>
    </location>
</feature>
<dbReference type="EMBL" id="JABAFG010000001">
    <property type="protein sequence ID" value="NME27013.1"/>
    <property type="molecule type" value="Genomic_DNA"/>
</dbReference>
<dbReference type="InterPro" id="IPR014738">
    <property type="entry name" value="Citrate_transporter"/>
</dbReference>
<comment type="caution">
    <text evidence="8">The sequence shown here is derived from an EMBL/GenBank/DDBJ whole genome shotgun (WGS) entry which is preliminary data.</text>
</comment>
<keyword evidence="2" id="KW-0813">Transport</keyword>
<feature type="transmembrane region" description="Helical" evidence="6">
    <location>
        <begin position="378"/>
        <end position="398"/>
    </location>
</feature>
<accession>A0A848BXD6</accession>
<dbReference type="GO" id="GO:0015128">
    <property type="term" value="F:gluconate transmembrane transporter activity"/>
    <property type="evidence" value="ECO:0007669"/>
    <property type="project" value="InterPro"/>
</dbReference>
<dbReference type="PANTHER" id="PTHR30354:SF26">
    <property type="entry name" value="TRANSPORTER, PUTATIVE-RELATED"/>
    <property type="match status" value="1"/>
</dbReference>
<proteinExistence type="predicted"/>
<dbReference type="PANTHER" id="PTHR30354">
    <property type="entry name" value="GNT FAMILY GLUCONATE TRANSPORTER"/>
    <property type="match status" value="1"/>
</dbReference>
<feature type="transmembrane region" description="Helical" evidence="6">
    <location>
        <begin position="99"/>
        <end position="126"/>
    </location>
</feature>
<comment type="subcellular location">
    <subcellularLocation>
        <location evidence="1">Membrane</location>
        <topology evidence="1">Multi-pass membrane protein</topology>
    </subcellularLocation>
</comment>
<dbReference type="AlphaFoldDB" id="A0A848BXD6"/>
<keyword evidence="4 6" id="KW-1133">Transmembrane helix</keyword>
<evidence type="ECO:0000256" key="5">
    <source>
        <dbReference type="ARBA" id="ARBA00023136"/>
    </source>
</evidence>
<name>A0A848BXD6_9FIRM</name>